<comment type="pathway">
    <text evidence="1 6">Cofactor biosynthesis; (R)-pantothenate biosynthesis; (R)-pantoate from 3-methyl-2-oxobutanoate: step 1/2.</text>
</comment>
<dbReference type="UniPathway" id="UPA00028">
    <property type="reaction ID" value="UER00003"/>
</dbReference>
<dbReference type="FunCoup" id="A0A5C3PLC2">
    <property type="interactions" value="362"/>
</dbReference>
<sequence length="341" mass="37383">MFRMAKRAQRPKQLLHFSASLYYSFRACSRRWMSARPEERHVVGSTAAPRKKVTIQHLHALRASRTPITMLTAYDFPTGRACETHGIDITLVGDSLAQVCLGYDCTTRLTLDEMLHHIRAVARGSHAPLLVADMPFGTYLASPEDAVRNAVRIVREGGADAVKLEGGLELVDTVRRLTSVGIPVMAHVGLLPQRHVALSGYRLQGRDADSALGVLKSALALEEAGAFAMVLEAIPHALGTYITQRLRHAATIGIGAGSGTDGQVLVWDDLMGTWHGHQAKFVRRFADVKSEVEKGIRAYSEAVRERSFPAGAESYEMPKAQWERFQQLAEECGVGDVAKDT</sequence>
<proteinExistence type="inferred from homology"/>
<dbReference type="HAMAP" id="MF_00156">
    <property type="entry name" value="PanB"/>
    <property type="match status" value="1"/>
</dbReference>
<evidence type="ECO:0000256" key="5">
    <source>
        <dbReference type="ARBA" id="ARBA00049172"/>
    </source>
</evidence>
<evidence type="ECO:0000256" key="6">
    <source>
        <dbReference type="RuleBase" id="RU362100"/>
    </source>
</evidence>
<dbReference type="GO" id="GO:0015940">
    <property type="term" value="P:pantothenate biosynthetic process"/>
    <property type="evidence" value="ECO:0007669"/>
    <property type="project" value="UniProtKB-UniPathway"/>
</dbReference>
<dbReference type="GO" id="GO:0003864">
    <property type="term" value="F:3-methyl-2-oxobutanoate hydroxymethyltransferase activity"/>
    <property type="evidence" value="ECO:0007669"/>
    <property type="project" value="UniProtKB-EC"/>
</dbReference>
<keyword evidence="6" id="KW-0566">Pantothenate biosynthesis</keyword>
<evidence type="ECO:0000256" key="2">
    <source>
        <dbReference type="ARBA" id="ARBA00008676"/>
    </source>
</evidence>
<dbReference type="InterPro" id="IPR015813">
    <property type="entry name" value="Pyrv/PenolPyrv_kinase-like_dom"/>
</dbReference>
<dbReference type="SUPFAM" id="SSF51621">
    <property type="entry name" value="Phosphoenolpyruvate/pyruvate domain"/>
    <property type="match status" value="1"/>
</dbReference>
<dbReference type="InterPro" id="IPR040442">
    <property type="entry name" value="Pyrv_kinase-like_dom_sf"/>
</dbReference>
<dbReference type="Pfam" id="PF02548">
    <property type="entry name" value="Pantoate_transf"/>
    <property type="match status" value="1"/>
</dbReference>
<protein>
    <recommendedName>
        <fullName evidence="3 6">3-methyl-2-oxobutanoate hydroxymethyltransferase</fullName>
        <ecNumber evidence="3 6">2.1.2.11</ecNumber>
    </recommendedName>
</protein>
<dbReference type="NCBIfam" id="TIGR00222">
    <property type="entry name" value="panB"/>
    <property type="match status" value="1"/>
</dbReference>
<comment type="function">
    <text evidence="6">Catalyzes the reversible reaction in which hydroxymethyl group from 5,10-methylenetetrahydrofolate is transferred onto alpha-ketoisovalerate to form ketopantoate.</text>
</comment>
<evidence type="ECO:0000313" key="8">
    <source>
        <dbReference type="Proteomes" id="UP000308197"/>
    </source>
</evidence>
<comment type="catalytic activity">
    <reaction evidence="5 6">
        <text>(6R)-5,10-methylene-5,6,7,8-tetrahydrofolate + 3-methyl-2-oxobutanoate + H2O = 2-dehydropantoate + (6S)-5,6,7,8-tetrahydrofolate</text>
        <dbReference type="Rhea" id="RHEA:11824"/>
        <dbReference type="ChEBI" id="CHEBI:11561"/>
        <dbReference type="ChEBI" id="CHEBI:11851"/>
        <dbReference type="ChEBI" id="CHEBI:15377"/>
        <dbReference type="ChEBI" id="CHEBI:15636"/>
        <dbReference type="ChEBI" id="CHEBI:57453"/>
        <dbReference type="EC" id="2.1.2.11"/>
    </reaction>
</comment>
<reference evidence="7 8" key="1">
    <citation type="journal article" date="2019" name="Nat. Ecol. Evol.">
        <title>Megaphylogeny resolves global patterns of mushroom evolution.</title>
        <authorList>
            <person name="Varga T."/>
            <person name="Krizsan K."/>
            <person name="Foldi C."/>
            <person name="Dima B."/>
            <person name="Sanchez-Garcia M."/>
            <person name="Sanchez-Ramirez S."/>
            <person name="Szollosi G.J."/>
            <person name="Szarkandi J.G."/>
            <person name="Papp V."/>
            <person name="Albert L."/>
            <person name="Andreopoulos W."/>
            <person name="Angelini C."/>
            <person name="Antonin V."/>
            <person name="Barry K.W."/>
            <person name="Bougher N.L."/>
            <person name="Buchanan P."/>
            <person name="Buyck B."/>
            <person name="Bense V."/>
            <person name="Catcheside P."/>
            <person name="Chovatia M."/>
            <person name="Cooper J."/>
            <person name="Damon W."/>
            <person name="Desjardin D."/>
            <person name="Finy P."/>
            <person name="Geml J."/>
            <person name="Haridas S."/>
            <person name="Hughes K."/>
            <person name="Justo A."/>
            <person name="Karasinski D."/>
            <person name="Kautmanova I."/>
            <person name="Kiss B."/>
            <person name="Kocsube S."/>
            <person name="Kotiranta H."/>
            <person name="LaButti K.M."/>
            <person name="Lechner B.E."/>
            <person name="Liimatainen K."/>
            <person name="Lipzen A."/>
            <person name="Lukacs Z."/>
            <person name="Mihaltcheva S."/>
            <person name="Morgado L.N."/>
            <person name="Niskanen T."/>
            <person name="Noordeloos M.E."/>
            <person name="Ohm R.A."/>
            <person name="Ortiz-Santana B."/>
            <person name="Ovrebo C."/>
            <person name="Racz N."/>
            <person name="Riley R."/>
            <person name="Savchenko A."/>
            <person name="Shiryaev A."/>
            <person name="Soop K."/>
            <person name="Spirin V."/>
            <person name="Szebenyi C."/>
            <person name="Tomsovsky M."/>
            <person name="Tulloss R.E."/>
            <person name="Uehling J."/>
            <person name="Grigoriev I.V."/>
            <person name="Vagvolgyi C."/>
            <person name="Papp T."/>
            <person name="Martin F.M."/>
            <person name="Miettinen O."/>
            <person name="Hibbett D.S."/>
            <person name="Nagy L.G."/>
        </authorList>
    </citation>
    <scope>NUCLEOTIDE SEQUENCE [LARGE SCALE GENOMIC DNA]</scope>
    <source>
        <strain evidence="7 8">HHB13444</strain>
    </source>
</reference>
<comment type="similarity">
    <text evidence="2 6">Belongs to the PanB family.</text>
</comment>
<name>A0A5C3PLC2_9APHY</name>
<dbReference type="NCBIfam" id="NF001452">
    <property type="entry name" value="PRK00311.1"/>
    <property type="match status" value="1"/>
</dbReference>
<evidence type="ECO:0000256" key="3">
    <source>
        <dbReference type="ARBA" id="ARBA00012618"/>
    </source>
</evidence>
<dbReference type="Proteomes" id="UP000308197">
    <property type="component" value="Unassembled WGS sequence"/>
</dbReference>
<organism evidence="7 8">
    <name type="scientific">Polyporus arcularius HHB13444</name>
    <dbReference type="NCBI Taxonomy" id="1314778"/>
    <lineage>
        <taxon>Eukaryota</taxon>
        <taxon>Fungi</taxon>
        <taxon>Dikarya</taxon>
        <taxon>Basidiomycota</taxon>
        <taxon>Agaricomycotina</taxon>
        <taxon>Agaricomycetes</taxon>
        <taxon>Polyporales</taxon>
        <taxon>Polyporaceae</taxon>
        <taxon>Polyporus</taxon>
    </lineage>
</organism>
<dbReference type="InterPro" id="IPR003700">
    <property type="entry name" value="Pantoate_hydroxy_MeTrfase"/>
</dbReference>
<keyword evidence="8" id="KW-1185">Reference proteome</keyword>
<dbReference type="GO" id="GO:0005739">
    <property type="term" value="C:mitochondrion"/>
    <property type="evidence" value="ECO:0007669"/>
    <property type="project" value="TreeGrafter"/>
</dbReference>
<evidence type="ECO:0000256" key="1">
    <source>
        <dbReference type="ARBA" id="ARBA00005033"/>
    </source>
</evidence>
<dbReference type="AlphaFoldDB" id="A0A5C3PLC2"/>
<gene>
    <name evidence="7" type="ORF">K466DRAFT_41366</name>
</gene>
<dbReference type="PANTHER" id="PTHR20881:SF0">
    <property type="entry name" value="3-METHYL-2-OXOBUTANOATE HYDROXYMETHYLTRANSFERASE"/>
    <property type="match status" value="1"/>
</dbReference>
<evidence type="ECO:0000313" key="7">
    <source>
        <dbReference type="EMBL" id="TFK89128.1"/>
    </source>
</evidence>
<dbReference type="GO" id="GO:0000287">
    <property type="term" value="F:magnesium ion binding"/>
    <property type="evidence" value="ECO:0007669"/>
    <property type="project" value="TreeGrafter"/>
</dbReference>
<dbReference type="EMBL" id="ML211086">
    <property type="protein sequence ID" value="TFK89128.1"/>
    <property type="molecule type" value="Genomic_DNA"/>
</dbReference>
<evidence type="ECO:0000256" key="4">
    <source>
        <dbReference type="ARBA" id="ARBA00022679"/>
    </source>
</evidence>
<dbReference type="FunFam" id="3.20.20.60:FF:000003">
    <property type="entry name" value="3-methyl-2-oxobutanoate hydroxymethyltransferase"/>
    <property type="match status" value="1"/>
</dbReference>
<keyword evidence="4 6" id="KW-0808">Transferase</keyword>
<dbReference type="CDD" id="cd06557">
    <property type="entry name" value="KPHMT-like"/>
    <property type="match status" value="1"/>
</dbReference>
<dbReference type="Gene3D" id="3.20.20.60">
    <property type="entry name" value="Phosphoenolpyruvate-binding domains"/>
    <property type="match status" value="1"/>
</dbReference>
<dbReference type="InParanoid" id="A0A5C3PLC2"/>
<dbReference type="STRING" id="1314778.A0A5C3PLC2"/>
<dbReference type="EC" id="2.1.2.11" evidence="3 6"/>
<dbReference type="PANTHER" id="PTHR20881">
    <property type="entry name" value="3-METHYL-2-OXOBUTANOATE HYDROXYMETHYLTRANSFERASE"/>
    <property type="match status" value="1"/>
</dbReference>
<accession>A0A5C3PLC2</accession>